<gene>
    <name evidence="2" type="ORF">EV685_3743</name>
</gene>
<comment type="caution">
    <text evidence="2">The sequence shown here is derived from an EMBL/GenBank/DDBJ whole genome shotgun (WGS) entry which is preliminary data.</text>
</comment>
<feature type="signal peptide" evidence="1">
    <location>
        <begin position="1"/>
        <end position="34"/>
    </location>
</feature>
<reference evidence="2 3" key="1">
    <citation type="submission" date="2019-02" db="EMBL/GenBank/DDBJ databases">
        <title>Genomic Encyclopedia of Type Strains, Phase IV (KMG-IV): sequencing the most valuable type-strain genomes for metagenomic binning, comparative biology and taxonomic classification.</title>
        <authorList>
            <person name="Goeker M."/>
        </authorList>
    </citation>
    <scope>NUCLEOTIDE SEQUENCE [LARGE SCALE GENOMIC DNA]</scope>
    <source>
        <strain evidence="2 3">DSM 10617</strain>
    </source>
</reference>
<evidence type="ECO:0000313" key="2">
    <source>
        <dbReference type="EMBL" id="RZS47533.1"/>
    </source>
</evidence>
<dbReference type="EMBL" id="SGWV01000012">
    <property type="protein sequence ID" value="RZS47533.1"/>
    <property type="molecule type" value="Genomic_DNA"/>
</dbReference>
<evidence type="ECO:0000313" key="3">
    <source>
        <dbReference type="Proteomes" id="UP000293433"/>
    </source>
</evidence>
<keyword evidence="1" id="KW-0732">Signal</keyword>
<proteinExistence type="predicted"/>
<dbReference type="RefSeq" id="WP_242615667.1">
    <property type="nucleotide sequence ID" value="NZ_SGWV01000012.1"/>
</dbReference>
<sequence>MSTRNHVLTSIPRMPLRNMLASLALGAALSPVLAADAPAAPAAAAAVASPAKKALIQKVLTLQQPGIEAIARALVEQPVAPMVQQVSMIIQTRVPPDKREALQKDLQVELKKYMDAAMPLVRDKAVAAAPSTIGAQLDQKFSEEELRQLVAWLDSPVARKYQFTLPEFQKSLTDKLVAETRSSIEPKLRDLDAAIGKRLSVAAPAATPAAPAKP</sequence>
<evidence type="ECO:0000256" key="1">
    <source>
        <dbReference type="SAM" id="SignalP"/>
    </source>
</evidence>
<dbReference type="AlphaFoldDB" id="A0A4V2EV56"/>
<name>A0A4V2EV56_9BURK</name>
<accession>A0A4V2EV56</accession>
<protein>
    <recommendedName>
        <fullName evidence="4">DUF2059 domain-containing protein</fullName>
    </recommendedName>
</protein>
<organism evidence="2 3">
    <name type="scientific">Sphaerotilus mobilis</name>
    <dbReference type="NCBI Taxonomy" id="47994"/>
    <lineage>
        <taxon>Bacteria</taxon>
        <taxon>Pseudomonadati</taxon>
        <taxon>Pseudomonadota</taxon>
        <taxon>Betaproteobacteria</taxon>
        <taxon>Burkholderiales</taxon>
        <taxon>Sphaerotilaceae</taxon>
        <taxon>Sphaerotilus</taxon>
    </lineage>
</organism>
<feature type="chain" id="PRO_5020346528" description="DUF2059 domain-containing protein" evidence="1">
    <location>
        <begin position="35"/>
        <end position="214"/>
    </location>
</feature>
<keyword evidence="3" id="KW-1185">Reference proteome</keyword>
<evidence type="ECO:0008006" key="4">
    <source>
        <dbReference type="Google" id="ProtNLM"/>
    </source>
</evidence>
<dbReference type="Proteomes" id="UP000293433">
    <property type="component" value="Unassembled WGS sequence"/>
</dbReference>